<feature type="compositionally biased region" description="Low complexity" evidence="5">
    <location>
        <begin position="1448"/>
        <end position="1463"/>
    </location>
</feature>
<dbReference type="GO" id="GO:0035556">
    <property type="term" value="P:intracellular signal transduction"/>
    <property type="evidence" value="ECO:0007669"/>
    <property type="project" value="InterPro"/>
</dbReference>
<feature type="domain" description="DEP" evidence="6">
    <location>
        <begin position="1321"/>
        <end position="1406"/>
    </location>
</feature>
<comment type="similarity">
    <text evidence="2">Belongs to the IML1 family.</text>
</comment>
<evidence type="ECO:0000256" key="5">
    <source>
        <dbReference type="SAM" id="MobiDB-lite"/>
    </source>
</evidence>
<reference evidence="7" key="2">
    <citation type="submission" date="2023-05" db="EMBL/GenBank/DDBJ databases">
        <authorList>
            <consortium name="Lawrence Berkeley National Laboratory"/>
            <person name="Steindorff A."/>
            <person name="Hensen N."/>
            <person name="Bonometti L."/>
            <person name="Westerberg I."/>
            <person name="Brannstrom I.O."/>
            <person name="Guillou S."/>
            <person name="Cros-Aarteil S."/>
            <person name="Calhoun S."/>
            <person name="Haridas S."/>
            <person name="Kuo A."/>
            <person name="Mondo S."/>
            <person name="Pangilinan J."/>
            <person name="Riley R."/>
            <person name="Labutti K."/>
            <person name="Andreopoulos B."/>
            <person name="Lipzen A."/>
            <person name="Chen C."/>
            <person name="Yanf M."/>
            <person name="Daum C."/>
            <person name="Ng V."/>
            <person name="Clum A."/>
            <person name="Ohm R."/>
            <person name="Martin F."/>
            <person name="Silar P."/>
            <person name="Natvig D."/>
            <person name="Lalanne C."/>
            <person name="Gautier V."/>
            <person name="Ament-Velasquez S.L."/>
            <person name="Kruys A."/>
            <person name="Hutchinson M.I."/>
            <person name="Powell A.J."/>
            <person name="Barry K."/>
            <person name="Miller A.N."/>
            <person name="Grigoriev I.V."/>
            <person name="Debuchy R."/>
            <person name="Gladieux P."/>
            <person name="Thoren M.H."/>
            <person name="Johannesson H."/>
        </authorList>
    </citation>
    <scope>NUCLEOTIDE SEQUENCE</scope>
    <source>
        <strain evidence="7">CBS 757.83</strain>
    </source>
</reference>
<feature type="compositionally biased region" description="Basic and acidic residues" evidence="5">
    <location>
        <begin position="543"/>
        <end position="552"/>
    </location>
</feature>
<dbReference type="PROSITE" id="PS50186">
    <property type="entry name" value="DEP"/>
    <property type="match status" value="1"/>
</dbReference>
<feature type="compositionally biased region" description="Low complexity" evidence="5">
    <location>
        <begin position="529"/>
        <end position="542"/>
    </location>
</feature>
<dbReference type="Proteomes" id="UP001305647">
    <property type="component" value="Unassembled WGS sequence"/>
</dbReference>
<dbReference type="InterPro" id="IPR036390">
    <property type="entry name" value="WH_DNA-bd_sf"/>
</dbReference>
<keyword evidence="8" id="KW-1185">Reference proteome</keyword>
<evidence type="ECO:0000256" key="2">
    <source>
        <dbReference type="ARBA" id="ARBA00005643"/>
    </source>
</evidence>
<gene>
    <name evidence="7" type="ORF">N658DRAFT_444837</name>
</gene>
<comment type="caution">
    <text evidence="7">The sequence shown here is derived from an EMBL/GenBank/DDBJ whole genome shotgun (WGS) entry which is preliminary data.</text>
</comment>
<dbReference type="PANTHER" id="PTHR13179">
    <property type="entry name" value="DEP DOMAIN CONTAINING PROTEIN 5"/>
    <property type="match status" value="1"/>
</dbReference>
<comment type="subcellular location">
    <subcellularLocation>
        <location evidence="1">Vacuole membrane</location>
        <topology evidence="1">Peripheral membrane protein</topology>
    </subcellularLocation>
</comment>
<feature type="region of interest" description="Disordered" evidence="5">
    <location>
        <begin position="827"/>
        <end position="889"/>
    </location>
</feature>
<feature type="compositionally biased region" description="Polar residues" evidence="5">
    <location>
        <begin position="1419"/>
        <end position="1428"/>
    </location>
</feature>
<dbReference type="GO" id="GO:0005096">
    <property type="term" value="F:GTPase activator activity"/>
    <property type="evidence" value="ECO:0007669"/>
    <property type="project" value="InterPro"/>
</dbReference>
<evidence type="ECO:0000256" key="1">
    <source>
        <dbReference type="ARBA" id="ARBA00004148"/>
    </source>
</evidence>
<dbReference type="InterPro" id="IPR048255">
    <property type="entry name" value="IML1_N"/>
</dbReference>
<dbReference type="GO" id="GO:1904262">
    <property type="term" value="P:negative regulation of TORC1 signaling"/>
    <property type="evidence" value="ECO:0007669"/>
    <property type="project" value="TreeGrafter"/>
</dbReference>
<accession>A0AAN6Q4W1</accession>
<dbReference type="Gene3D" id="1.10.10.10">
    <property type="entry name" value="Winged helix-like DNA-binding domain superfamily/Winged helix DNA-binding domain"/>
    <property type="match status" value="1"/>
</dbReference>
<feature type="compositionally biased region" description="Polar residues" evidence="5">
    <location>
        <begin position="46"/>
        <end position="55"/>
    </location>
</feature>
<dbReference type="InterPro" id="IPR045838">
    <property type="entry name" value="DEPDC5_CTD"/>
</dbReference>
<reference evidence="7" key="1">
    <citation type="journal article" date="2023" name="Mol. Phylogenet. Evol.">
        <title>Genome-scale phylogeny and comparative genomics of the fungal order Sordariales.</title>
        <authorList>
            <person name="Hensen N."/>
            <person name="Bonometti L."/>
            <person name="Westerberg I."/>
            <person name="Brannstrom I.O."/>
            <person name="Guillou S."/>
            <person name="Cros-Aarteil S."/>
            <person name="Calhoun S."/>
            <person name="Haridas S."/>
            <person name="Kuo A."/>
            <person name="Mondo S."/>
            <person name="Pangilinan J."/>
            <person name="Riley R."/>
            <person name="LaButti K."/>
            <person name="Andreopoulos B."/>
            <person name="Lipzen A."/>
            <person name="Chen C."/>
            <person name="Yan M."/>
            <person name="Daum C."/>
            <person name="Ng V."/>
            <person name="Clum A."/>
            <person name="Steindorff A."/>
            <person name="Ohm R.A."/>
            <person name="Martin F."/>
            <person name="Silar P."/>
            <person name="Natvig D.O."/>
            <person name="Lalanne C."/>
            <person name="Gautier V."/>
            <person name="Ament-Velasquez S.L."/>
            <person name="Kruys A."/>
            <person name="Hutchinson M.I."/>
            <person name="Powell A.J."/>
            <person name="Barry K."/>
            <person name="Miller A.N."/>
            <person name="Grigoriev I.V."/>
            <person name="Debuchy R."/>
            <person name="Gladieux P."/>
            <person name="Hiltunen Thoren M."/>
            <person name="Johannesson H."/>
        </authorList>
    </citation>
    <scope>NUCLEOTIDE SEQUENCE</scope>
    <source>
        <strain evidence="7">CBS 757.83</strain>
    </source>
</reference>
<feature type="compositionally biased region" description="Polar residues" evidence="5">
    <location>
        <begin position="828"/>
        <end position="841"/>
    </location>
</feature>
<feature type="compositionally biased region" description="Low complexity" evidence="5">
    <location>
        <begin position="1787"/>
        <end position="1797"/>
    </location>
</feature>
<organism evidence="7 8">
    <name type="scientific">Parathielavia hyrcaniae</name>
    <dbReference type="NCBI Taxonomy" id="113614"/>
    <lineage>
        <taxon>Eukaryota</taxon>
        <taxon>Fungi</taxon>
        <taxon>Dikarya</taxon>
        <taxon>Ascomycota</taxon>
        <taxon>Pezizomycotina</taxon>
        <taxon>Sordariomycetes</taxon>
        <taxon>Sordariomycetidae</taxon>
        <taxon>Sordariales</taxon>
        <taxon>Chaetomiaceae</taxon>
        <taxon>Parathielavia</taxon>
    </lineage>
</organism>
<feature type="compositionally biased region" description="Basic and acidic residues" evidence="5">
    <location>
        <begin position="1670"/>
        <end position="1682"/>
    </location>
</feature>
<dbReference type="GO" id="GO:1990130">
    <property type="term" value="C:GATOR1 complex"/>
    <property type="evidence" value="ECO:0007669"/>
    <property type="project" value="TreeGrafter"/>
</dbReference>
<dbReference type="Pfam" id="PF00610">
    <property type="entry name" value="DEP"/>
    <property type="match status" value="1"/>
</dbReference>
<sequence length="1952" mass="215668">MSARNASSGAAPGSARGPANWPAHLRQSSKSSHDRTLETHPYPSSPVGTASSNSTIRERPPSRLLADRRWTVTVNESLARDEVLLNFDLIGHDIKPGSLVAIDVVKTESEKATHTSHHKPDRKDGGSAACPERRYICVAKGMPKELKTRYSFVEVYVAKHIADAFGMKKGTQVTLTPLDASNPAVEASHVELCFKDQYLSRADMWRMAVGELAERTVYKGQMVLFLGTVKAQVTTVYVDGRKVQSAFFGRDTKPIFRSESARYVLFIQMAREMWDFDPDGSGEIMFNKVVNGFLPALFKKWASLKVKHLVTIVLFARVEYDTGISTELASASVHHDYYSGVQTSEDRRPFKDFYRVVVSEMGSGEWTKILHQLKREFNAFRKDISTHHQKAMASSAASADADDQEVLLNRIKAEPSQAIHGNVLEAINMATSLYAHDYIDRDLTRTGVSVGIISPSPGVFEVEYDALRRTTEALVGNGIGIDLICIPKVPLHSVPLFRYRNPHPSGPARRKTKVDFSQGSTPKQHALQIGSYSSIAGSYSPSKRPESSRHADSAGPGSPQDQWVSAIPQWLHVSYWTGASEEELSYQGIALSVSDAAHAQSGDEFPIRCRMYDLQMRSVMETNEIETKPLHMDPCFPNKAVLASHVSKPHFDLDGNVLVRNVRVPETLFDHVFGFQKFAPDRQNRHIGERSLWKQLQEYDDSRARLPSRRSGGFPRHGREHDENPRRQILEDASLLGTSFSERRPSTAVQQPPADYTPNHRRGSERLEVSSGPRRSTSFEPRKSELKKSSSSIKTPKLMRHISLGNRGFGIAPPKAAVAEVSIESVGASKTVTPSRSSQDLRMTPVKTAQRPSSSHRVASGTPTPTLSQPLASPFSFAPGPQFPPETPTRPIVIRHNYLAGEPAASVLSGPTLATTLRPEPVGQDRDFRYSNAIRAEDEKKLYNSKLLAGAIPELPSTLSPKTALSPWLTLLNPSNPNTNDVDMAMLYSRWQHVFPRPQEMRIMKWKSLCSPAAVPLTSEYFPSKAQFEAEYERQPYNVSQNLDEELLEEPRSRDELLRELVSLRFSQGFQIVVGPAVAKALGQKQIKVADIFSRRHLMEDGTSIFMSVGNTIHQLSCVNGSEVEVNIFVRKPTDSMPQAFSGSTVYKPAIRTLLDAGYRTSEFDLVSRKDERNWNYIDAFVAGHNDELTEHLRFWRARFVLIPMTGRRSSVPGTENGDNEEEIRIEGIRKLAQVWQRHRYVPPNEGRLQGSGPRRKKDVNPLDIVYKTEDASVVIAAELETLPLLEGVDRRGQLVRSREPFSKKNINLAALAEAMQQPVENGGVRMQNRRWHFRLHYNCFIGSDMTSWLIDNFDDLEDREEAEALGNRLMVTEERDKDGKRDGLFLHVERRHAFRDGQYFYQISSEYAKPHPPGWFNSKRSQGSVPSTPLAEQAPRDGRAAFSRPMSVSEESSSTSGSTTPTIPAHAPAGGKKPKVMLSRVIKYDVDHRRRSYRPEIVELHYDRLHNPDNCYHIRVDWMNVTAKLVEDAVEIWGREAAQHGLRLVEVPIAEACAISDTNPFRRPYVIKLAVAPPDQSPVTYYDPTSFTPQAQPGRHFYQKAILRKFDFVLDMEAASNFPSNVDVSFSWGKPDFRYTQYIHRSGSLLAEITDNGDFLILANRQYSSRATAAREREMQKETRGEQQQQQQQGPAPPPPAVGGGGTIHAVTPGPYNTAYGVRGSTPVSSPALKPTTATTTTSSLLSPVVRPAAAVSAPSHNNNTTTSSNMPPGQQAPQQPLLKPGPPSGGSSCAVAAVSAPPPPLLEPEGVKDELEAFCADAQALEAFYGELKTAGPAATSAGGAAMTPAFSAAAASYVAAALPEGSIPVLGLPPNVLAAPATSGTSPGVGAGELGTLRVGHHRHHGVGSPRAASPSPAFMSASQLLRRGSVQYDGIWGGLRGGNVRQEKERDR</sequence>
<feature type="non-terminal residue" evidence="7">
    <location>
        <position position="1952"/>
    </location>
</feature>
<dbReference type="SUPFAM" id="SSF46785">
    <property type="entry name" value="Winged helix' DNA-binding domain"/>
    <property type="match status" value="1"/>
</dbReference>
<feature type="region of interest" description="Disordered" evidence="5">
    <location>
        <begin position="702"/>
        <end position="794"/>
    </location>
</feature>
<dbReference type="CDD" id="cd04449">
    <property type="entry name" value="DEP_DEPDC5-like"/>
    <property type="match status" value="1"/>
</dbReference>
<dbReference type="Pfam" id="PF12257">
    <property type="entry name" value="IML1"/>
    <property type="match status" value="1"/>
</dbReference>
<feature type="region of interest" description="Disordered" evidence="5">
    <location>
        <begin position="1"/>
        <end position="60"/>
    </location>
</feature>
<feature type="region of interest" description="Disordered" evidence="5">
    <location>
        <begin position="1413"/>
        <end position="1475"/>
    </location>
</feature>
<dbReference type="EMBL" id="MU863628">
    <property type="protein sequence ID" value="KAK4103583.1"/>
    <property type="molecule type" value="Genomic_DNA"/>
</dbReference>
<dbReference type="GO" id="GO:0010508">
    <property type="term" value="P:positive regulation of autophagy"/>
    <property type="evidence" value="ECO:0007669"/>
    <property type="project" value="TreeGrafter"/>
</dbReference>
<evidence type="ECO:0000259" key="6">
    <source>
        <dbReference type="PROSITE" id="PS50186"/>
    </source>
</evidence>
<feature type="region of interest" description="Disordered" evidence="5">
    <location>
        <begin position="1668"/>
        <end position="1807"/>
    </location>
</feature>
<feature type="compositionally biased region" description="Basic and acidic residues" evidence="5">
    <location>
        <begin position="717"/>
        <end position="730"/>
    </location>
</feature>
<dbReference type="InterPro" id="IPR036388">
    <property type="entry name" value="WH-like_DNA-bd_sf"/>
</dbReference>
<dbReference type="Pfam" id="PF19418">
    <property type="entry name" value="DEPDC5_CTD"/>
    <property type="match status" value="1"/>
</dbReference>
<dbReference type="GO" id="GO:0005774">
    <property type="term" value="C:vacuolar membrane"/>
    <property type="evidence" value="ECO:0007669"/>
    <property type="project" value="UniProtKB-SubCell"/>
</dbReference>
<proteinExistence type="inferred from homology"/>
<dbReference type="SMART" id="SM00049">
    <property type="entry name" value="DEP"/>
    <property type="match status" value="1"/>
</dbReference>
<feature type="compositionally biased region" description="Low complexity" evidence="5">
    <location>
        <begin position="1726"/>
        <end position="1780"/>
    </location>
</feature>
<dbReference type="PANTHER" id="PTHR13179:SF8">
    <property type="entry name" value="GATOR COMPLEX PROTEIN DEPDC5"/>
    <property type="match status" value="1"/>
</dbReference>
<protein>
    <recommendedName>
        <fullName evidence="3">Vacuolar membrane-associated protein IML1</fullName>
    </recommendedName>
    <alternativeName>
        <fullName evidence="4">Vacuolar membrane-associated protein iml1</fullName>
    </alternativeName>
</protein>
<name>A0AAN6Q4W1_9PEZI</name>
<feature type="compositionally biased region" description="Polar residues" evidence="5">
    <location>
        <begin position="850"/>
        <end position="871"/>
    </location>
</feature>
<evidence type="ECO:0000256" key="4">
    <source>
        <dbReference type="ARBA" id="ARBA00021881"/>
    </source>
</evidence>
<evidence type="ECO:0000313" key="8">
    <source>
        <dbReference type="Proteomes" id="UP001305647"/>
    </source>
</evidence>
<feature type="region of interest" description="Disordered" evidence="5">
    <location>
        <begin position="500"/>
        <end position="561"/>
    </location>
</feature>
<feature type="compositionally biased region" description="Low complexity" evidence="5">
    <location>
        <begin position="1"/>
        <end position="20"/>
    </location>
</feature>
<dbReference type="InterPro" id="IPR027244">
    <property type="entry name" value="IML1"/>
</dbReference>
<evidence type="ECO:0000256" key="3">
    <source>
        <dbReference type="ARBA" id="ARBA00018529"/>
    </source>
</evidence>
<evidence type="ECO:0000313" key="7">
    <source>
        <dbReference type="EMBL" id="KAK4103583.1"/>
    </source>
</evidence>
<dbReference type="InterPro" id="IPR000591">
    <property type="entry name" value="DEP_dom"/>
</dbReference>